<dbReference type="Proteomes" id="UP000237271">
    <property type="component" value="Unassembled WGS sequence"/>
</dbReference>
<organism evidence="2 3">
    <name type="scientific">Phytophthora palmivora</name>
    <dbReference type="NCBI Taxonomy" id="4796"/>
    <lineage>
        <taxon>Eukaryota</taxon>
        <taxon>Sar</taxon>
        <taxon>Stramenopiles</taxon>
        <taxon>Oomycota</taxon>
        <taxon>Peronosporomycetes</taxon>
        <taxon>Peronosporales</taxon>
        <taxon>Peronosporaceae</taxon>
        <taxon>Phytophthora</taxon>
    </lineage>
</organism>
<dbReference type="AlphaFoldDB" id="A0A2P4XZL2"/>
<dbReference type="OrthoDB" id="115326at2759"/>
<name>A0A2P4XZL2_9STRA</name>
<sequence>MITTNKGFNYIFSTSKEDHMVSKILSGHDTSTNVAIQDLHSFDSQTRSTISSFQRHLFSTCHNLRAAQHNVNQAVLDVLTSTVIRHYPLLKHLNADTPFVPLKLDARSLNYLHVHRISQIQSYPIIDHQAAVINHFIEHVKLQDARMDALEAKMNDPRQGTSKRQKSETSQCDASQAKKQRRSGNTTVNRIESNWNQLTLLLGKKPRLDSGIWWLSSHQTTIIGQLPMTTRRHTTRSRQPDSVPDYLSIAVIHSSDDMFAKVRCQWDLLLQKTASSDALLSRKVMNQVRVSRLPTQYLPMGTPQWFYCMVFLSDTTCINAVMWEVTTRGYTYHCEDFKWSCAFLLQLQPPVSTLHVFAERFDKFPAPSIPTLEYDGMSKLDDERTSGVTSLNTDKTLTIHSHTMD</sequence>
<keyword evidence="3" id="KW-1185">Reference proteome</keyword>
<reference evidence="2 3" key="1">
    <citation type="journal article" date="2017" name="Genome Biol. Evol.">
        <title>Phytophthora megakarya and P. palmivora, closely related causal agents of cacao black pod rot, underwent increases in genome sizes and gene numbers by different mechanisms.</title>
        <authorList>
            <person name="Ali S.S."/>
            <person name="Shao J."/>
            <person name="Lary D.J."/>
            <person name="Kronmiller B."/>
            <person name="Shen D."/>
            <person name="Strem M.D."/>
            <person name="Amoako-Attah I."/>
            <person name="Akrofi A.Y."/>
            <person name="Begoude B.A."/>
            <person name="Ten Hoopen G.M."/>
            <person name="Coulibaly K."/>
            <person name="Kebe B.I."/>
            <person name="Melnick R.L."/>
            <person name="Guiltinan M.J."/>
            <person name="Tyler B.M."/>
            <person name="Meinhardt L.W."/>
            <person name="Bailey B.A."/>
        </authorList>
    </citation>
    <scope>NUCLEOTIDE SEQUENCE [LARGE SCALE GENOMIC DNA]</scope>
    <source>
        <strain evidence="3">sbr112.9</strain>
    </source>
</reference>
<comment type="caution">
    <text evidence="2">The sequence shown here is derived from an EMBL/GenBank/DDBJ whole genome shotgun (WGS) entry which is preliminary data.</text>
</comment>
<evidence type="ECO:0000313" key="2">
    <source>
        <dbReference type="EMBL" id="POM71002.1"/>
    </source>
</evidence>
<accession>A0A2P4XZL2</accession>
<dbReference type="EMBL" id="NCKW01006670">
    <property type="protein sequence ID" value="POM71002.1"/>
    <property type="molecule type" value="Genomic_DNA"/>
</dbReference>
<feature type="compositionally biased region" description="Polar residues" evidence="1">
    <location>
        <begin position="158"/>
        <end position="174"/>
    </location>
</feature>
<proteinExistence type="predicted"/>
<evidence type="ECO:0000256" key="1">
    <source>
        <dbReference type="SAM" id="MobiDB-lite"/>
    </source>
</evidence>
<protein>
    <submittedName>
        <fullName evidence="2">Uncharacterized protein</fullName>
    </submittedName>
</protein>
<evidence type="ECO:0000313" key="3">
    <source>
        <dbReference type="Proteomes" id="UP000237271"/>
    </source>
</evidence>
<feature type="region of interest" description="Disordered" evidence="1">
    <location>
        <begin position="154"/>
        <end position="189"/>
    </location>
</feature>
<gene>
    <name evidence="2" type="ORF">PHPALM_12492</name>
</gene>